<dbReference type="Proteomes" id="UP000233387">
    <property type="component" value="Unassembled WGS sequence"/>
</dbReference>
<dbReference type="OrthoDB" id="9804590at2"/>
<feature type="binding site" evidence="4">
    <location>
        <position position="400"/>
    </location>
    <ligand>
        <name>S-adenosyl-L-methionine</name>
        <dbReference type="ChEBI" id="CHEBI:59789"/>
    </ligand>
</feature>
<dbReference type="InterPro" id="IPR012340">
    <property type="entry name" value="NA-bd_OB-fold"/>
</dbReference>
<dbReference type="PROSITE" id="PS01230">
    <property type="entry name" value="TRMA_1"/>
    <property type="match status" value="1"/>
</dbReference>
<dbReference type="Gene3D" id="3.40.50.150">
    <property type="entry name" value="Vaccinia Virus protein VP39"/>
    <property type="match status" value="1"/>
</dbReference>
<dbReference type="PANTHER" id="PTHR11061">
    <property type="entry name" value="RNA M5U METHYLTRANSFERASE"/>
    <property type="match status" value="1"/>
</dbReference>
<evidence type="ECO:0000313" key="8">
    <source>
        <dbReference type="Proteomes" id="UP000233387"/>
    </source>
</evidence>
<dbReference type="InterPro" id="IPR030390">
    <property type="entry name" value="MeTrfase_TrmA_AS"/>
</dbReference>
<dbReference type="Gene3D" id="2.40.50.140">
    <property type="entry name" value="Nucleic acid-binding proteins"/>
    <property type="match status" value="1"/>
</dbReference>
<evidence type="ECO:0000256" key="4">
    <source>
        <dbReference type="PROSITE-ProRule" id="PRU01024"/>
    </source>
</evidence>
<dbReference type="FunFam" id="3.40.50.150:FF:000009">
    <property type="entry name" value="23S rRNA (Uracil(1939)-C(5))-methyltransferase RlmD"/>
    <property type="match status" value="1"/>
</dbReference>
<keyword evidence="1 4" id="KW-0489">Methyltransferase</keyword>
<evidence type="ECO:0000256" key="5">
    <source>
        <dbReference type="PROSITE-ProRule" id="PRU10015"/>
    </source>
</evidence>
<dbReference type="Gene3D" id="2.40.50.1070">
    <property type="match status" value="1"/>
</dbReference>
<evidence type="ECO:0000259" key="6">
    <source>
        <dbReference type="PROSITE" id="PS50926"/>
    </source>
</evidence>
<organism evidence="7 8">
    <name type="scientific">Raineya orbicola</name>
    <dbReference type="NCBI Taxonomy" id="2016530"/>
    <lineage>
        <taxon>Bacteria</taxon>
        <taxon>Pseudomonadati</taxon>
        <taxon>Bacteroidota</taxon>
        <taxon>Cytophagia</taxon>
        <taxon>Cytophagales</taxon>
        <taxon>Raineyaceae</taxon>
        <taxon>Raineya</taxon>
    </lineage>
</organism>
<evidence type="ECO:0000313" key="7">
    <source>
        <dbReference type="EMBL" id="PKQ70099.1"/>
    </source>
</evidence>
<dbReference type="SUPFAM" id="SSF50249">
    <property type="entry name" value="Nucleic acid-binding proteins"/>
    <property type="match status" value="1"/>
</dbReference>
<proteinExistence type="inferred from homology"/>
<dbReference type="Pfam" id="PF05958">
    <property type="entry name" value="tRNA_U5-meth_tr"/>
    <property type="match status" value="1"/>
</dbReference>
<evidence type="ECO:0000256" key="3">
    <source>
        <dbReference type="ARBA" id="ARBA00022691"/>
    </source>
</evidence>
<accession>A0A2N3IID2</accession>
<feature type="domain" description="TRAM" evidence="6">
    <location>
        <begin position="3"/>
        <end position="64"/>
    </location>
</feature>
<feature type="binding site" evidence="4">
    <location>
        <position position="330"/>
    </location>
    <ligand>
        <name>S-adenosyl-L-methionine</name>
        <dbReference type="ChEBI" id="CHEBI:59789"/>
    </ligand>
</feature>
<feature type="binding site" evidence="4">
    <location>
        <position position="351"/>
    </location>
    <ligand>
        <name>S-adenosyl-L-methionine</name>
        <dbReference type="ChEBI" id="CHEBI:59789"/>
    </ligand>
</feature>
<dbReference type="InterPro" id="IPR030391">
    <property type="entry name" value="MeTrfase_TrmA_CS"/>
</dbReference>
<dbReference type="GO" id="GO:0070041">
    <property type="term" value="F:rRNA (uridine-C5-)-methyltransferase activity"/>
    <property type="evidence" value="ECO:0007669"/>
    <property type="project" value="TreeGrafter"/>
</dbReference>
<dbReference type="InterPro" id="IPR002792">
    <property type="entry name" value="TRAM_dom"/>
</dbReference>
<sequence length="470" mass="54609">MRKKKQEKILLEKVFIEKPIAEGRCLAHYQDRVILVEGNVAPQDIADLEVFKKKSNYWLARAVRIHEASPFRQEPFCRHYGVCGGCKWQHLQYEKQLEQKQQEVVDALERIAKVAFPEVKPIIASQKTQFYRNKLEFTFSNNRWLSAEEIATGQVFEKNALGFHIPERFDKIIDIETCYLQEELSNQIRNRLKDFARKQNFSFYDLKNHRGFLRNLVIRNTNTGEWLVLVIFAENNQPAIEQTMQFLQNSFPQITSLQYAINQKKNDSYHDLEIQFFAGKPYITATMEDLQFRISPKSFYQTNSEQAYRLYCVARDFAELQGNEVVYDLYTGTGTIANFIANKAKKVVGIEYVPEAIEDAKINSDINKISNTEFFAGDIKDLLNENFVQKHGKPDVIITDPPRAGMHENVVRTILKLAPTKIVYVSCNPATQARDVAILAEKYEITAVQPVDMFPHTYHVENVLQLIRRY</sequence>
<dbReference type="CDD" id="cd02440">
    <property type="entry name" value="AdoMet_MTases"/>
    <property type="match status" value="1"/>
</dbReference>
<feature type="active site" evidence="5">
    <location>
        <position position="427"/>
    </location>
</feature>
<evidence type="ECO:0000256" key="2">
    <source>
        <dbReference type="ARBA" id="ARBA00022679"/>
    </source>
</evidence>
<dbReference type="PROSITE" id="PS51687">
    <property type="entry name" value="SAM_MT_RNA_M5U"/>
    <property type="match status" value="1"/>
</dbReference>
<feature type="active site" description="Nucleophile" evidence="4">
    <location>
        <position position="427"/>
    </location>
</feature>
<comment type="caution">
    <text evidence="7">The sequence shown here is derived from an EMBL/GenBank/DDBJ whole genome shotgun (WGS) entry which is preliminary data.</text>
</comment>
<dbReference type="EMBL" id="NKXO01000011">
    <property type="protein sequence ID" value="PKQ70099.1"/>
    <property type="molecule type" value="Genomic_DNA"/>
</dbReference>
<feature type="binding site" evidence="4">
    <location>
        <position position="301"/>
    </location>
    <ligand>
        <name>S-adenosyl-L-methionine</name>
        <dbReference type="ChEBI" id="CHEBI:59789"/>
    </ligand>
</feature>
<name>A0A2N3IID2_9BACT</name>
<keyword evidence="2 4" id="KW-0808">Transferase</keyword>
<dbReference type="PROSITE" id="PS01231">
    <property type="entry name" value="TRMA_2"/>
    <property type="match status" value="1"/>
</dbReference>
<comment type="similarity">
    <text evidence="4">Belongs to the class I-like SAM-binding methyltransferase superfamily. RNA M5U methyltransferase family.</text>
</comment>
<protein>
    <submittedName>
        <fullName evidence="7">RumA: 23S rRNA (Uracil-5-)-methyltransferase RumA</fullName>
    </submittedName>
</protein>
<dbReference type="SUPFAM" id="SSF53335">
    <property type="entry name" value="S-adenosyl-L-methionine-dependent methyltransferases"/>
    <property type="match status" value="1"/>
</dbReference>
<dbReference type="RefSeq" id="WP_101358166.1">
    <property type="nucleotide sequence ID" value="NZ_NKXO01000011.1"/>
</dbReference>
<evidence type="ECO:0000256" key="1">
    <source>
        <dbReference type="ARBA" id="ARBA00022603"/>
    </source>
</evidence>
<dbReference type="PANTHER" id="PTHR11061:SF30">
    <property type="entry name" value="TRNA (URACIL(54)-C(5))-METHYLTRANSFERASE"/>
    <property type="match status" value="1"/>
</dbReference>
<dbReference type="NCBIfam" id="TIGR00479">
    <property type="entry name" value="rumA"/>
    <property type="match status" value="1"/>
</dbReference>
<keyword evidence="3 4" id="KW-0949">S-adenosyl-L-methionine</keyword>
<dbReference type="AlphaFoldDB" id="A0A2N3IID2"/>
<dbReference type="InterPro" id="IPR010280">
    <property type="entry name" value="U5_MeTrfase_fam"/>
</dbReference>
<reference evidence="7 8" key="1">
    <citation type="submission" date="2017-06" db="EMBL/GenBank/DDBJ databases">
        <title>Raineya orbicola gen. nov., sp. nov. a slightly thermophilic bacterium of the phylum Bacteroidetes and the description of Raineyaceae fam. nov.</title>
        <authorList>
            <person name="Albuquerque L."/>
            <person name="Polonia A.R.M."/>
            <person name="Barroso C."/>
            <person name="Froufe H.J.C."/>
            <person name="Lage O."/>
            <person name="Lobo-Da-Cunha A."/>
            <person name="Egas C."/>
            <person name="Da Costa M.S."/>
        </authorList>
    </citation>
    <scope>NUCLEOTIDE SEQUENCE [LARGE SCALE GENOMIC DNA]</scope>
    <source>
        <strain evidence="7 8">SPSPC-11</strain>
    </source>
</reference>
<dbReference type="InterPro" id="IPR029063">
    <property type="entry name" value="SAM-dependent_MTases_sf"/>
</dbReference>
<dbReference type="PROSITE" id="PS50926">
    <property type="entry name" value="TRAM"/>
    <property type="match status" value="1"/>
</dbReference>
<gene>
    <name evidence="7" type="ORF">Rain11_0903</name>
</gene>
<keyword evidence="8" id="KW-1185">Reference proteome</keyword>
<dbReference type="GO" id="GO:0070475">
    <property type="term" value="P:rRNA base methylation"/>
    <property type="evidence" value="ECO:0007669"/>
    <property type="project" value="TreeGrafter"/>
</dbReference>